<proteinExistence type="predicted"/>
<gene>
    <name evidence="1" type="ORF">ACFPFU_08935</name>
</gene>
<reference evidence="2" key="1">
    <citation type="journal article" date="2019" name="Int. J. Syst. Evol. Microbiol.">
        <title>The Global Catalogue of Microorganisms (GCM) 10K type strain sequencing project: providing services to taxonomists for standard genome sequencing and annotation.</title>
        <authorList>
            <consortium name="The Broad Institute Genomics Platform"/>
            <consortium name="The Broad Institute Genome Sequencing Center for Infectious Disease"/>
            <person name="Wu L."/>
            <person name="Ma J."/>
        </authorList>
    </citation>
    <scope>NUCLEOTIDE SEQUENCE [LARGE SCALE GENOMIC DNA]</scope>
    <source>
        <strain evidence="2">CGMCC 4.7466</strain>
    </source>
</reference>
<keyword evidence="2" id="KW-1185">Reference proteome</keyword>
<sequence>MRHIYFCLLASLTLFSSCSREEENLYTGNEVTYQLYQSSDYPYEGKAEIKELKSGDLEILLRLNGPTSKEAYHFTSHFHFGSFNEAGAHVAYLLNPVDISTLESRTVLGKLSDGTSLDFSAFRNFDGHIKVHLADDGPDYNVILVAGNIGSNDNSISGFNRANISACSPYYPE</sequence>
<organism evidence="1 2">
    <name type="scientific">Negadavirga shengliensis</name>
    <dbReference type="NCBI Taxonomy" id="1389218"/>
    <lineage>
        <taxon>Bacteria</taxon>
        <taxon>Pseudomonadati</taxon>
        <taxon>Bacteroidota</taxon>
        <taxon>Cytophagia</taxon>
        <taxon>Cytophagales</taxon>
        <taxon>Cyclobacteriaceae</taxon>
        <taxon>Negadavirga</taxon>
    </lineage>
</organism>
<dbReference type="RefSeq" id="WP_377063627.1">
    <property type="nucleotide sequence ID" value="NZ_JBHSJJ010000004.1"/>
</dbReference>
<dbReference type="PROSITE" id="PS51257">
    <property type="entry name" value="PROKAR_LIPOPROTEIN"/>
    <property type="match status" value="1"/>
</dbReference>
<comment type="caution">
    <text evidence="1">The sequence shown here is derived from an EMBL/GenBank/DDBJ whole genome shotgun (WGS) entry which is preliminary data.</text>
</comment>
<evidence type="ECO:0000313" key="2">
    <source>
        <dbReference type="Proteomes" id="UP001595818"/>
    </source>
</evidence>
<protein>
    <submittedName>
        <fullName evidence="1">Uncharacterized protein</fullName>
    </submittedName>
</protein>
<dbReference type="EMBL" id="JBHSJJ010000004">
    <property type="protein sequence ID" value="MFC4871808.1"/>
    <property type="molecule type" value="Genomic_DNA"/>
</dbReference>
<name>A0ABV9T020_9BACT</name>
<evidence type="ECO:0000313" key="1">
    <source>
        <dbReference type="EMBL" id="MFC4871808.1"/>
    </source>
</evidence>
<dbReference type="Proteomes" id="UP001595818">
    <property type="component" value="Unassembled WGS sequence"/>
</dbReference>
<accession>A0ABV9T020</accession>